<protein>
    <recommendedName>
        <fullName evidence="3">SUKH-3 immunity protein</fullName>
    </recommendedName>
</protein>
<reference key="2">
    <citation type="submission" date="2011-11" db="EMBL/GenBank/DDBJ databases">
        <authorList>
            <person name="Shin S.H."/>
            <person name="Kim S."/>
            <person name="Kim J.Y."/>
        </authorList>
    </citation>
    <scope>NUCLEOTIDE SEQUENCE</scope>
    <source>
        <strain>HPL-003</strain>
    </source>
</reference>
<reference evidence="1 2" key="3">
    <citation type="journal article" date="2012" name="J. Bacteriol.">
        <title>Genome Sequence of Paenibacillus terrae HPL-003, a Xylanase-Producing Bacterium Isolated from Soil Found in Forest Residue.</title>
        <authorList>
            <person name="Shin S.H."/>
            <person name="Kim S."/>
            <person name="Kim J.Y."/>
            <person name="Song H.Y."/>
            <person name="Cho S.J."/>
            <person name="Kim D.R."/>
            <person name="Lee K.I."/>
            <person name="Lim H.K."/>
            <person name="Park N.J."/>
            <person name="Hwang I.T."/>
            <person name="Yang K.S."/>
        </authorList>
    </citation>
    <scope>NUCLEOTIDE SEQUENCE [LARGE SCALE GENOMIC DNA]</scope>
    <source>
        <strain evidence="1 2">HPL-003</strain>
    </source>
</reference>
<dbReference type="KEGG" id="pta:HPL003_27340"/>
<evidence type="ECO:0000313" key="1">
    <source>
        <dbReference type="EMBL" id="AET62180.1"/>
    </source>
</evidence>
<dbReference type="Proteomes" id="UP000005876">
    <property type="component" value="Chromosome"/>
</dbReference>
<dbReference type="OrthoDB" id="1918995at2"/>
<reference evidence="2" key="1">
    <citation type="submission" date="2011-11" db="EMBL/GenBank/DDBJ databases">
        <title>Complete sequence of Paenibacillus terrae HPL-003.</title>
        <authorList>
            <person name="Shin S.H."/>
            <person name="Kim S."/>
            <person name="Kim J.Y."/>
        </authorList>
    </citation>
    <scope>NUCLEOTIDE SEQUENCE [LARGE SCALE GENOMIC DNA]</scope>
    <source>
        <strain evidence="2">HPL-003</strain>
    </source>
</reference>
<dbReference type="AlphaFoldDB" id="G7VSH1"/>
<dbReference type="InterPro" id="IPR025850">
    <property type="entry name" value="SUKH-3"/>
</dbReference>
<gene>
    <name evidence="1" type="ordered locus">HPL003_27340</name>
</gene>
<name>G7VSH1_PAETH</name>
<evidence type="ECO:0008006" key="3">
    <source>
        <dbReference type="Google" id="ProtNLM"/>
    </source>
</evidence>
<evidence type="ECO:0000313" key="2">
    <source>
        <dbReference type="Proteomes" id="UP000005876"/>
    </source>
</evidence>
<organism evidence="1 2">
    <name type="scientific">Paenibacillus terrae (strain HPL-003)</name>
    <dbReference type="NCBI Taxonomy" id="985665"/>
    <lineage>
        <taxon>Bacteria</taxon>
        <taxon>Bacillati</taxon>
        <taxon>Bacillota</taxon>
        <taxon>Bacilli</taxon>
        <taxon>Bacillales</taxon>
        <taxon>Paenibacillaceae</taxon>
        <taxon>Paenibacillus</taxon>
    </lineage>
</organism>
<dbReference type="Pfam" id="PF14433">
    <property type="entry name" value="SUKH-3"/>
    <property type="match status" value="1"/>
</dbReference>
<accession>G7VSH1</accession>
<dbReference type="eggNOG" id="ENOG5032ZX5">
    <property type="taxonomic scope" value="Bacteria"/>
</dbReference>
<dbReference type="EMBL" id="CP003107">
    <property type="protein sequence ID" value="AET62180.1"/>
    <property type="molecule type" value="Genomic_DNA"/>
</dbReference>
<dbReference type="HOGENOM" id="CLU_137249_1_1_9"/>
<dbReference type="STRING" id="985665.HPL003_27340"/>
<dbReference type="RefSeq" id="WP_014282860.1">
    <property type="nucleotide sequence ID" value="NC_016641.1"/>
</dbReference>
<proteinExistence type="predicted"/>
<sequence>MDKFSKETVRILTESGWYSGRRSDITRTSDFLQSKGYQLFPCVADVISEFGGIKYSFTRPNGDKDSFYINPEEAYGDYYEKEDFEEIEMRVNESLIAIGQARDDNMMMFMSESGKIFGEMGYYLVKFGDDIYEALDTLCLVLPGEEIE</sequence>